<dbReference type="Proteomes" id="UP000246351">
    <property type="component" value="Unassembled WGS sequence"/>
</dbReference>
<comment type="caution">
    <text evidence="2">The sequence shown here is derived from an EMBL/GenBank/DDBJ whole genome shotgun (WGS) entry which is preliminary data.</text>
</comment>
<dbReference type="AlphaFoldDB" id="A0A317Z529"/>
<feature type="non-terminal residue" evidence="2">
    <location>
        <position position="110"/>
    </location>
</feature>
<evidence type="ECO:0000259" key="1">
    <source>
        <dbReference type="SMART" id="SM00507"/>
    </source>
</evidence>
<reference evidence="2 3" key="1">
    <citation type="journal article" date="2018" name="Vet. Microbiol.">
        <title>Clonal diversity and geographic distribution of methicillin-resistant Staphylococcus pseudintermedius from Australian animals: Discovery of novel sequence types.</title>
        <authorList>
            <person name="Worthing K.A."/>
            <person name="Abraham S."/>
            <person name="Coombs G.W."/>
            <person name="Pang S."/>
            <person name="Saputra S."/>
            <person name="Jordan D."/>
            <person name="Trott D.J."/>
            <person name="Norris J.M."/>
        </authorList>
    </citation>
    <scope>NUCLEOTIDE SEQUENCE [LARGE SCALE GENOMIC DNA]</scope>
    <source>
        <strain evidence="2 3">ST71 3</strain>
    </source>
</reference>
<accession>A0A317Z529</accession>
<evidence type="ECO:0000313" key="3">
    <source>
        <dbReference type="Proteomes" id="UP000246351"/>
    </source>
</evidence>
<dbReference type="InterPro" id="IPR003615">
    <property type="entry name" value="HNH_nuc"/>
</dbReference>
<name>A0A317Z529_STAPS</name>
<dbReference type="InterPro" id="IPR002711">
    <property type="entry name" value="HNH"/>
</dbReference>
<evidence type="ECO:0000313" key="2">
    <source>
        <dbReference type="EMBL" id="PWZ94201.1"/>
    </source>
</evidence>
<keyword evidence="2" id="KW-0378">Hydrolase</keyword>
<feature type="domain" description="HNH nuclease" evidence="1">
    <location>
        <begin position="19"/>
        <end position="88"/>
    </location>
</feature>
<dbReference type="GO" id="GO:0008270">
    <property type="term" value="F:zinc ion binding"/>
    <property type="evidence" value="ECO:0007669"/>
    <property type="project" value="InterPro"/>
</dbReference>
<proteinExistence type="predicted"/>
<dbReference type="GO" id="GO:0016787">
    <property type="term" value="F:hydrolase activity"/>
    <property type="evidence" value="ECO:0007669"/>
    <property type="project" value="UniProtKB-KW"/>
</dbReference>
<dbReference type="Gene3D" id="1.10.30.50">
    <property type="match status" value="1"/>
</dbReference>
<organism evidence="2 3">
    <name type="scientific">Staphylococcus pseudintermedius</name>
    <dbReference type="NCBI Taxonomy" id="283734"/>
    <lineage>
        <taxon>Bacteria</taxon>
        <taxon>Bacillati</taxon>
        <taxon>Bacillota</taxon>
        <taxon>Bacilli</taxon>
        <taxon>Bacillales</taxon>
        <taxon>Staphylococcaceae</taxon>
        <taxon>Staphylococcus</taxon>
        <taxon>Staphylococcus intermedius group</taxon>
    </lineage>
</organism>
<dbReference type="GO" id="GO:0003676">
    <property type="term" value="F:nucleic acid binding"/>
    <property type="evidence" value="ECO:0007669"/>
    <property type="project" value="InterPro"/>
</dbReference>
<dbReference type="CDD" id="cd00085">
    <property type="entry name" value="HNHc"/>
    <property type="match status" value="1"/>
</dbReference>
<dbReference type="Pfam" id="PF01844">
    <property type="entry name" value="HNH"/>
    <property type="match status" value="1"/>
</dbReference>
<dbReference type="SMART" id="SM00507">
    <property type="entry name" value="HNHc"/>
    <property type="match status" value="1"/>
</dbReference>
<protein>
    <submittedName>
        <fullName evidence="2">Alpha/beta hydrolase</fullName>
    </submittedName>
</protein>
<dbReference type="GO" id="GO:0004519">
    <property type="term" value="F:endonuclease activity"/>
    <property type="evidence" value="ECO:0007669"/>
    <property type="project" value="InterPro"/>
</dbReference>
<sequence length="110" mass="13408">MSLTNQQRRTFYNSMAWREKRADIMRRDHFECQRCKSMGKVAVDEYELNKNHRKKIKLVVHHIKELADYPELCLDDDNLETLCVECHNEIHDRNFKINSKNKIKKWDDEK</sequence>
<dbReference type="STRING" id="937773.SPSINT_1272"/>
<gene>
    <name evidence="2" type="ORF">DD924_17965</name>
</gene>
<dbReference type="EMBL" id="QEIV01002139">
    <property type="protein sequence ID" value="PWZ94201.1"/>
    <property type="molecule type" value="Genomic_DNA"/>
</dbReference>